<reference evidence="2" key="1">
    <citation type="submission" date="2016-11" db="UniProtKB">
        <authorList>
            <consortium name="WormBaseParasite"/>
        </authorList>
    </citation>
    <scope>IDENTIFICATION</scope>
    <source>
        <strain evidence="2">pt0022</strain>
    </source>
</reference>
<dbReference type="InterPro" id="IPR013087">
    <property type="entry name" value="Znf_C2H2_type"/>
</dbReference>
<proteinExistence type="predicted"/>
<protein>
    <submittedName>
        <fullName evidence="2">C2H2-type domain-containing protein</fullName>
    </submittedName>
</protein>
<organism evidence="2">
    <name type="scientific">Wuchereria bancrofti</name>
    <dbReference type="NCBI Taxonomy" id="6293"/>
    <lineage>
        <taxon>Eukaryota</taxon>
        <taxon>Metazoa</taxon>
        <taxon>Ecdysozoa</taxon>
        <taxon>Nematoda</taxon>
        <taxon>Chromadorea</taxon>
        <taxon>Rhabditida</taxon>
        <taxon>Spirurina</taxon>
        <taxon>Spiruromorpha</taxon>
        <taxon>Filarioidea</taxon>
        <taxon>Onchocercidae</taxon>
        <taxon>Wuchereria</taxon>
    </lineage>
</organism>
<sequence length="364" mass="42916">MEELAIDDGRVKQEHEFHTTIRFNINKHVAKFIAYVITTNGWKKKAANRWFEKINRNEIFLHAVEKEMLMKWTAGLTNNEKLVTFLQSIYEKEARLHPLSIQYLSVNGSFVLPKAIFIPPSQVVLLVAEYDADMTIQELIRRLVTSGKIKEQERRIRYAENLLVVVVNQRRAMHMTKILFELGRNVVANSLGAIEDTEKVLVSRTLPPMLKCHLCNFKTESLIILEAHKEIPHYVRHRYRCSYCIQFFVNFHGIRNHFLRKHHVIARSDYQNTYTMFATKKQASCAVSEIIRNTEIDCDLSHQKSEHCISRKQVNQEENGFIRKGSAQRWIQEDFSTEDFISRSIDHIFTFYRDVFRIQYMMEG</sequence>
<evidence type="ECO:0000259" key="1">
    <source>
        <dbReference type="PROSITE" id="PS00028"/>
    </source>
</evidence>
<accession>A0A1I8EA24</accession>
<name>A0A1I8EA24_WUCBA</name>
<dbReference type="WBParaSite" id="maker-PairedContig_1181-snap-gene-1.48-mRNA-1">
    <property type="protein sequence ID" value="maker-PairedContig_1181-snap-gene-1.48-mRNA-1"/>
    <property type="gene ID" value="maker-PairedContig_1181-snap-gene-1.48"/>
</dbReference>
<evidence type="ECO:0000313" key="2">
    <source>
        <dbReference type="WBParaSite" id="maker-PairedContig_1181-snap-gene-1.48-mRNA-1"/>
    </source>
</evidence>
<dbReference type="AlphaFoldDB" id="A0A1I8EA24"/>
<dbReference type="SMART" id="SM00355">
    <property type="entry name" value="ZnF_C2H2"/>
    <property type="match status" value="2"/>
</dbReference>
<dbReference type="PROSITE" id="PS00028">
    <property type="entry name" value="ZINC_FINGER_C2H2_1"/>
    <property type="match status" value="1"/>
</dbReference>
<feature type="domain" description="C2H2-type" evidence="1">
    <location>
        <begin position="241"/>
        <end position="263"/>
    </location>
</feature>